<dbReference type="Proteomes" id="UP000280296">
    <property type="component" value="Unassembled WGS sequence"/>
</dbReference>
<organism evidence="2 3">
    <name type="scientific">Tautonia sociabilis</name>
    <dbReference type="NCBI Taxonomy" id="2080755"/>
    <lineage>
        <taxon>Bacteria</taxon>
        <taxon>Pseudomonadati</taxon>
        <taxon>Planctomycetota</taxon>
        <taxon>Planctomycetia</taxon>
        <taxon>Isosphaerales</taxon>
        <taxon>Isosphaeraceae</taxon>
        <taxon>Tautonia</taxon>
    </lineage>
</organism>
<keyword evidence="3" id="KW-1185">Reference proteome</keyword>
<dbReference type="RefSeq" id="WP_126727187.1">
    <property type="nucleotide sequence ID" value="NZ_RYZH01000045.1"/>
</dbReference>
<feature type="region of interest" description="Disordered" evidence="1">
    <location>
        <begin position="1156"/>
        <end position="1203"/>
    </location>
</feature>
<protein>
    <submittedName>
        <fullName evidence="2">Uncharacterized protein</fullName>
    </submittedName>
</protein>
<evidence type="ECO:0000313" key="2">
    <source>
        <dbReference type="EMBL" id="RUL84912.1"/>
    </source>
</evidence>
<feature type="compositionally biased region" description="Basic and acidic residues" evidence="1">
    <location>
        <begin position="1172"/>
        <end position="1197"/>
    </location>
</feature>
<name>A0A432MFF7_9BACT</name>
<dbReference type="OrthoDB" id="246264at2"/>
<reference evidence="2 3" key="2">
    <citation type="submission" date="2019-01" db="EMBL/GenBank/DDBJ databases">
        <title>Tautonia sociabilis, a novel thermotolerant planctomycete of Isosphaeraceae family, isolated from a 4000 m deep subterranean habitat.</title>
        <authorList>
            <person name="Kovaleva O.L."/>
            <person name="Elcheninov A.G."/>
            <person name="Van Heerden E."/>
            <person name="Toshchakov S.V."/>
            <person name="Novikov A."/>
            <person name="Bonch-Osmolovskaya E.A."/>
            <person name="Kublanov I.V."/>
        </authorList>
    </citation>
    <scope>NUCLEOTIDE SEQUENCE [LARGE SCALE GENOMIC DNA]</scope>
    <source>
        <strain evidence="2 3">GM2012</strain>
    </source>
</reference>
<feature type="region of interest" description="Disordered" evidence="1">
    <location>
        <begin position="614"/>
        <end position="683"/>
    </location>
</feature>
<gene>
    <name evidence="2" type="ORF">TsocGM_19770</name>
</gene>
<comment type="caution">
    <text evidence="2">The sequence shown here is derived from an EMBL/GenBank/DDBJ whole genome shotgun (WGS) entry which is preliminary data.</text>
</comment>
<reference evidence="2 3" key="1">
    <citation type="submission" date="2018-12" db="EMBL/GenBank/DDBJ databases">
        <authorList>
            <person name="Toschakov S.V."/>
        </authorList>
    </citation>
    <scope>NUCLEOTIDE SEQUENCE [LARGE SCALE GENOMIC DNA]</scope>
    <source>
        <strain evidence="2 3">GM2012</strain>
    </source>
</reference>
<dbReference type="AlphaFoldDB" id="A0A432MFF7"/>
<accession>A0A432MFF7</accession>
<dbReference type="EMBL" id="RYZH01000045">
    <property type="protein sequence ID" value="RUL84912.1"/>
    <property type="molecule type" value="Genomic_DNA"/>
</dbReference>
<evidence type="ECO:0000313" key="3">
    <source>
        <dbReference type="Proteomes" id="UP000280296"/>
    </source>
</evidence>
<proteinExistence type="predicted"/>
<feature type="compositionally biased region" description="Basic and acidic residues" evidence="1">
    <location>
        <begin position="587"/>
        <end position="597"/>
    </location>
</feature>
<sequence length="1203" mass="129851">MTRIVRTVATFALLLAGFFGYERGFAILASRVAPPTPVRAGTFDLRPSDSIGAQKATELARRVLGEHHWTSGAVSDVTKYYNNERGYWMYWSSFEFPDEHDRKRIILAPFAVIWGSNKDGSVKVMSGDRAIIDFDQPFSFLAPGPKPSVVHAKIEGIDEHVLILDDKATPDPADDLVVTLPYAEYFEKQMQIRCEEQVQLIEGGYTVSGRGLVIALRPPEASGGFPGAEVVTLNERVEITAEDVGRSGLLPGNALPDQQVVAAEGGEGPADQVKTPGRLTCDGPMRLQLPRPRLPARVGPPAPGQPTIAEFSRNVVIERGAERPDRITGDHLYAVLVPRDLRPPASPVETTEAEAASATATATASGAEAGSGDGLRLLEARVDGHVVWLESLAERVRCRGNELIYRKPEEDTPEVSYFRADPGQQIQFERAEPNGQIVTILSADATLHGDPERKGRSTVIARGPGLLEMRAGRDAPVDRSATWRDEMVVETNLTPSQPDDQGSRTFITLQGWPILHDPKQLTLAAREKVVVSLMPRPASAAAVASPLEPDAEDGGTSYRIEWVSALGDVHLVTPDNANAPAVAEGGEAGRSESRRELNAREKLDVVFTYLDDSPATPAPSGVIAQGPGQPGARTVMAAQSGTAGIQAAGERSEPSPSGPASGTAGDAQASVGTEAKAPEPGRPFSAEADLVWARIEVVGDASGLDLAGSNGGTREVREARLRKNVVIHQDPAPGKEVGFHVDADSGVDVENIGPGRLRIYAHGESRPVTVASDDLYIQGFPEASADRRVVLGVDQAYDFAFVQGPGRLWNLTNKAAMGRIDQVSTKRDEAPDENREPLIVTWADRMTFYGQFALPDGRPGPARALFLGDVKSRHGDSGVVCREMEAIFDRPISFDRAIPGGGGDSARSQPEDEDRIEIDSVICNGRVSLWSLVREKENPAAFRELREAEGESVTFDRPADRFWIDGAGTVSVATLDNSENGDSARVLPTADRGRRPASRLPLTKLRVDFNDGLEGQLGTANGGYRVAEFRGDARAIRARVAQFREELDYDRPPSDAVLLDGETIYVVHNPAVPGIPERTFLKAFGSAQGRSDGKTLLGDTITYDSNTGRFFVQGTPAAPVTIFSQETVGQPGTRTSARALWYNTKTEESEVIEPGSAIFVRPQTAGRLGRVSPREEKPEKEKERPEPRLPSRGDMERQGFTGN</sequence>
<feature type="region of interest" description="Disordered" evidence="1">
    <location>
        <begin position="577"/>
        <end position="597"/>
    </location>
</feature>
<evidence type="ECO:0000256" key="1">
    <source>
        <dbReference type="SAM" id="MobiDB-lite"/>
    </source>
</evidence>